<feature type="transmembrane region" description="Helical" evidence="5">
    <location>
        <begin position="21"/>
        <end position="39"/>
    </location>
</feature>
<dbReference type="GO" id="GO:0008610">
    <property type="term" value="P:lipid biosynthetic process"/>
    <property type="evidence" value="ECO:0007669"/>
    <property type="project" value="InterPro"/>
</dbReference>
<dbReference type="InterPro" id="IPR050307">
    <property type="entry name" value="Sterol_Desaturase_Related"/>
</dbReference>
<dbReference type="GO" id="GO:0005506">
    <property type="term" value="F:iron ion binding"/>
    <property type="evidence" value="ECO:0007669"/>
    <property type="project" value="InterPro"/>
</dbReference>
<accession>A0AB34J973</accession>
<protein>
    <recommendedName>
        <fullName evidence="6">Fatty acid hydroxylase domain-containing protein</fullName>
    </recommendedName>
</protein>
<evidence type="ECO:0000313" key="8">
    <source>
        <dbReference type="Proteomes" id="UP001515480"/>
    </source>
</evidence>
<dbReference type="PANTHER" id="PTHR11863">
    <property type="entry name" value="STEROL DESATURASE"/>
    <property type="match status" value="1"/>
</dbReference>
<evidence type="ECO:0000313" key="7">
    <source>
        <dbReference type="EMBL" id="KAL1515395.1"/>
    </source>
</evidence>
<dbReference type="EMBL" id="JBGBPQ010000011">
    <property type="protein sequence ID" value="KAL1515395.1"/>
    <property type="molecule type" value="Genomic_DNA"/>
</dbReference>
<dbReference type="InterPro" id="IPR006694">
    <property type="entry name" value="Fatty_acid_hydroxylase"/>
</dbReference>
<evidence type="ECO:0000256" key="4">
    <source>
        <dbReference type="ARBA" id="ARBA00023136"/>
    </source>
</evidence>
<name>A0AB34J973_PRYPA</name>
<keyword evidence="2 5" id="KW-0812">Transmembrane</keyword>
<feature type="transmembrane region" description="Helical" evidence="5">
    <location>
        <begin position="51"/>
        <end position="73"/>
    </location>
</feature>
<keyword evidence="4 5" id="KW-0472">Membrane</keyword>
<reference evidence="7 8" key="1">
    <citation type="journal article" date="2024" name="Science">
        <title>Giant polyketide synthase enzymes in the biosynthesis of giant marine polyether toxins.</title>
        <authorList>
            <person name="Fallon T.R."/>
            <person name="Shende V.V."/>
            <person name="Wierzbicki I.H."/>
            <person name="Pendleton A.L."/>
            <person name="Watervoot N.F."/>
            <person name="Auber R.P."/>
            <person name="Gonzalez D.J."/>
            <person name="Wisecaver J.H."/>
            <person name="Moore B.S."/>
        </authorList>
    </citation>
    <scope>NUCLEOTIDE SEQUENCE [LARGE SCALE GENOMIC DNA]</scope>
    <source>
        <strain evidence="7 8">12B1</strain>
    </source>
</reference>
<dbReference type="Proteomes" id="UP001515480">
    <property type="component" value="Unassembled WGS sequence"/>
</dbReference>
<comment type="caution">
    <text evidence="7">The sequence shown here is derived from an EMBL/GenBank/DDBJ whole genome shotgun (WGS) entry which is preliminary data.</text>
</comment>
<evidence type="ECO:0000256" key="2">
    <source>
        <dbReference type="ARBA" id="ARBA00022692"/>
    </source>
</evidence>
<keyword evidence="8" id="KW-1185">Reference proteome</keyword>
<gene>
    <name evidence="7" type="ORF">AB1Y20_002023</name>
</gene>
<evidence type="ECO:0000259" key="6">
    <source>
        <dbReference type="Pfam" id="PF04116"/>
    </source>
</evidence>
<dbReference type="GO" id="GO:0016491">
    <property type="term" value="F:oxidoreductase activity"/>
    <property type="evidence" value="ECO:0007669"/>
    <property type="project" value="InterPro"/>
</dbReference>
<organism evidence="7 8">
    <name type="scientific">Prymnesium parvum</name>
    <name type="common">Toxic golden alga</name>
    <dbReference type="NCBI Taxonomy" id="97485"/>
    <lineage>
        <taxon>Eukaryota</taxon>
        <taxon>Haptista</taxon>
        <taxon>Haptophyta</taxon>
        <taxon>Prymnesiophyceae</taxon>
        <taxon>Prymnesiales</taxon>
        <taxon>Prymnesiaceae</taxon>
        <taxon>Prymnesium</taxon>
    </lineage>
</organism>
<proteinExistence type="predicted"/>
<dbReference type="GO" id="GO:0016020">
    <property type="term" value="C:membrane"/>
    <property type="evidence" value="ECO:0007669"/>
    <property type="project" value="UniProtKB-SubCell"/>
</dbReference>
<keyword evidence="3 5" id="KW-1133">Transmembrane helix</keyword>
<dbReference type="AlphaFoldDB" id="A0AB34J973"/>
<evidence type="ECO:0000256" key="5">
    <source>
        <dbReference type="SAM" id="Phobius"/>
    </source>
</evidence>
<evidence type="ECO:0000256" key="1">
    <source>
        <dbReference type="ARBA" id="ARBA00004370"/>
    </source>
</evidence>
<comment type="subcellular location">
    <subcellularLocation>
        <location evidence="1">Membrane</location>
    </subcellularLocation>
</comment>
<dbReference type="Pfam" id="PF04116">
    <property type="entry name" value="FA_hydroxylase"/>
    <property type="match status" value="1"/>
</dbReference>
<evidence type="ECO:0000256" key="3">
    <source>
        <dbReference type="ARBA" id="ARBA00022989"/>
    </source>
</evidence>
<feature type="domain" description="Fatty acid hydroxylase" evidence="6">
    <location>
        <begin position="159"/>
        <end position="298"/>
    </location>
</feature>
<sequence length="307" mass="33900">MASGELASRRPRAVKGGAWTKWAAVNGGVLAVGLLVAAVESLVLDRTRSHLFASIAATSVQYLVVFAACSFNLRGRRRTAGTGLPLRPTEYTSLLAHPIGSMCERYLHARSFGSVQGAFDGTPLSKWLLPTQLLGGTWGGLFFRGCEMYAHFACKLFFFELAFDGFFYAAHRIAHLPLLYRRVHKLHHAHTHDIRLISALQMTPADVALTHTAPLLGALCLVPLAPGLEMSLAKSYLLFQEFYGHAGVEHRGKNFGIAPWLTSGLGIELRAEDHLRHHVQAEVNFSKRFSLFDRLFNTWRGTDTADS</sequence>